<name>A0AA39WVB3_9PEZI</name>
<keyword evidence="3" id="KW-1185">Reference proteome</keyword>
<reference evidence="2" key="1">
    <citation type="submission" date="2023-06" db="EMBL/GenBank/DDBJ databases">
        <title>Multi-omics analyses reveal the molecular pathogenesis toolkit of Lasiodiplodia hormozganensis, a cross-kingdom pathogen.</title>
        <authorList>
            <person name="Felix C."/>
            <person name="Meneses R."/>
            <person name="Goncalves M.F.M."/>
            <person name="Tilleman L."/>
            <person name="Duarte A.S."/>
            <person name="Jorrin-Novo J.V."/>
            <person name="Van De Peer Y."/>
            <person name="Deforce D."/>
            <person name="Van Nieuwerburgh F."/>
            <person name="Esteves A.C."/>
            <person name="Alves A."/>
        </authorList>
    </citation>
    <scope>NUCLEOTIDE SEQUENCE</scope>
    <source>
        <strain evidence="2">CBS 339.90</strain>
    </source>
</reference>
<proteinExistence type="predicted"/>
<feature type="region of interest" description="Disordered" evidence="1">
    <location>
        <begin position="374"/>
        <end position="514"/>
    </location>
</feature>
<feature type="compositionally biased region" description="Low complexity" evidence="1">
    <location>
        <begin position="395"/>
        <end position="405"/>
    </location>
</feature>
<protein>
    <submittedName>
        <fullName evidence="2">Uncharacterized protein</fullName>
    </submittedName>
</protein>
<dbReference type="Proteomes" id="UP001175001">
    <property type="component" value="Unassembled WGS sequence"/>
</dbReference>
<feature type="compositionally biased region" description="Polar residues" evidence="1">
    <location>
        <begin position="479"/>
        <end position="497"/>
    </location>
</feature>
<dbReference type="Pfam" id="PF13092">
    <property type="entry name" value="CENP-L"/>
    <property type="match status" value="1"/>
</dbReference>
<dbReference type="InterPro" id="IPR025204">
    <property type="entry name" value="CENP-L"/>
</dbReference>
<organism evidence="2 3">
    <name type="scientific">Lasiodiplodia hormozganensis</name>
    <dbReference type="NCBI Taxonomy" id="869390"/>
    <lineage>
        <taxon>Eukaryota</taxon>
        <taxon>Fungi</taxon>
        <taxon>Dikarya</taxon>
        <taxon>Ascomycota</taxon>
        <taxon>Pezizomycotina</taxon>
        <taxon>Dothideomycetes</taxon>
        <taxon>Dothideomycetes incertae sedis</taxon>
        <taxon>Botryosphaeriales</taxon>
        <taxon>Botryosphaeriaceae</taxon>
        <taxon>Lasiodiplodia</taxon>
    </lineage>
</organism>
<accession>A0AA39WVB3</accession>
<evidence type="ECO:0000313" key="2">
    <source>
        <dbReference type="EMBL" id="KAK0622122.1"/>
    </source>
</evidence>
<evidence type="ECO:0000313" key="3">
    <source>
        <dbReference type="Proteomes" id="UP001175001"/>
    </source>
</evidence>
<feature type="compositionally biased region" description="Acidic residues" evidence="1">
    <location>
        <begin position="458"/>
        <end position="474"/>
    </location>
</feature>
<evidence type="ECO:0000256" key="1">
    <source>
        <dbReference type="SAM" id="MobiDB-lite"/>
    </source>
</evidence>
<feature type="compositionally biased region" description="Basic and acidic residues" evidence="1">
    <location>
        <begin position="378"/>
        <end position="394"/>
    </location>
</feature>
<gene>
    <name evidence="2" type="ORF">DIS24_g11389</name>
</gene>
<dbReference type="EMBL" id="JAUJDW010000161">
    <property type="protein sequence ID" value="KAK0622122.1"/>
    <property type="molecule type" value="Genomic_DNA"/>
</dbReference>
<comment type="caution">
    <text evidence="2">The sequence shown here is derived from an EMBL/GenBank/DDBJ whole genome shotgun (WGS) entry which is preliminary data.</text>
</comment>
<feature type="region of interest" description="Disordered" evidence="1">
    <location>
        <begin position="87"/>
        <end position="110"/>
    </location>
</feature>
<dbReference type="AlphaFoldDB" id="A0AA39WVB3"/>
<sequence length="514" mass="54900">MADPIPKYPLYDSTYTAYRLSPLYHGANILLEETTLRMHARRLRDILRGDILRGVDVGAGNADGGSGILESCTWDLIGDEASWEKLHQQDAEAQEDEQPGDLTDAPSLDPSEARGVHVELRYQKASYTALLLRDPEDESVPAPEGFTALPLLLVRMPAALRDSFTSYIASTFDARVAPMKLRSRFLSASLETILSHLDATASTSFSSASPLPSILSRLQLQLSFPTACPTAALRALDITLSRNDIPELLRRGTALLTANTNNNNITGPFTAALSHYLRTHLALDLAHPGVHISKIALPPLLALSADGRLKLFSPHTAATAAPDSTAAISVAGLKRVVDAFYTALLRAARAAPVAEGVGASGGGGEETMVLAFRKGKGKEKEKEKQKQKQPEKATKTTTAKPSSSSKKGKKRALGEGDANAVGGGGGGRGRRKAEASPGKKRRRQQQQQQPGQVGGDAREEEEDVDGEVEDEEGEMVGGSSSQRQKTTASSRGGSLSVPQEPPPPYELHDPAIVR</sequence>